<evidence type="ECO:0008006" key="2">
    <source>
        <dbReference type="Google" id="ProtNLM"/>
    </source>
</evidence>
<protein>
    <recommendedName>
        <fullName evidence="2">Retrotransposon gag domain-containing protein</fullName>
    </recommendedName>
</protein>
<proteinExistence type="predicted"/>
<dbReference type="EMBL" id="OIVN01003917">
    <property type="protein sequence ID" value="SPD14374.1"/>
    <property type="molecule type" value="Genomic_DNA"/>
</dbReference>
<sequence length="188" mass="21761">MSWFPNMTVPPKVQGPGVRKIQWERRPHDSICKCTAERWHQYADNEPLLIQTFQDTLTGNAAEWYSQLKKISSLERAGKHLPSPKESRMRMKTKRMVDMPALMALVEQIAKRTLVEKNEEGKFKMIAKNDRKWRKTLPCYTHLESAKTGSDSTSSQGAQDLNDLLGLLKGAVFVRGQWRNLRQLHQDR</sequence>
<accession>A0A2N9HRR1</accession>
<dbReference type="AlphaFoldDB" id="A0A2N9HRR1"/>
<reference evidence="1" key="1">
    <citation type="submission" date="2018-02" db="EMBL/GenBank/DDBJ databases">
        <authorList>
            <person name="Cohen D.B."/>
            <person name="Kent A.D."/>
        </authorList>
    </citation>
    <scope>NUCLEOTIDE SEQUENCE</scope>
</reference>
<evidence type="ECO:0000313" key="1">
    <source>
        <dbReference type="EMBL" id="SPD14374.1"/>
    </source>
</evidence>
<gene>
    <name evidence="1" type="ORF">FSB_LOCUS42256</name>
</gene>
<organism evidence="1">
    <name type="scientific">Fagus sylvatica</name>
    <name type="common">Beechnut</name>
    <dbReference type="NCBI Taxonomy" id="28930"/>
    <lineage>
        <taxon>Eukaryota</taxon>
        <taxon>Viridiplantae</taxon>
        <taxon>Streptophyta</taxon>
        <taxon>Embryophyta</taxon>
        <taxon>Tracheophyta</taxon>
        <taxon>Spermatophyta</taxon>
        <taxon>Magnoliopsida</taxon>
        <taxon>eudicotyledons</taxon>
        <taxon>Gunneridae</taxon>
        <taxon>Pentapetalae</taxon>
        <taxon>rosids</taxon>
        <taxon>fabids</taxon>
        <taxon>Fagales</taxon>
        <taxon>Fagaceae</taxon>
        <taxon>Fagus</taxon>
    </lineage>
</organism>
<name>A0A2N9HRR1_FAGSY</name>